<keyword evidence="3" id="KW-1185">Reference proteome</keyword>
<proteinExistence type="predicted"/>
<dbReference type="RefSeq" id="WP_182205989.1">
    <property type="nucleotide sequence ID" value="NZ_JACGLT010000010.1"/>
</dbReference>
<accession>A0A7W2M6Q2</accession>
<dbReference type="EMBL" id="JACGLT010000010">
    <property type="protein sequence ID" value="MBA6153695.1"/>
    <property type="molecule type" value="Genomic_DNA"/>
</dbReference>
<protein>
    <submittedName>
        <fullName evidence="2">Uncharacterized protein</fullName>
    </submittedName>
</protein>
<evidence type="ECO:0000313" key="3">
    <source>
        <dbReference type="Proteomes" id="UP000541857"/>
    </source>
</evidence>
<feature type="chain" id="PRO_5030712665" evidence="1">
    <location>
        <begin position="24"/>
        <end position="167"/>
    </location>
</feature>
<gene>
    <name evidence="2" type="ORF">H3Z82_13250</name>
</gene>
<dbReference type="Proteomes" id="UP000541857">
    <property type="component" value="Unassembled WGS sequence"/>
</dbReference>
<feature type="signal peptide" evidence="1">
    <location>
        <begin position="1"/>
        <end position="23"/>
    </location>
</feature>
<sequence>MKNLKTLCILFLSLLIISCSSNDDDGGGSAPESEFKATIKGGTFGDNYTATFGNYYTDTSAGITIVINDENNNLIRIFLNDKGGFDGGVNKVIGEIDNNGFYTGVVIRDQTEEISYNSTEGNINLQENKQNPASDNGRLISGTFNVTAVSNTASTVTMTGTFKNIAY</sequence>
<organism evidence="2 3">
    <name type="scientific">Gelidibacter maritimus</name>
    <dbReference type="NCBI Taxonomy" id="2761487"/>
    <lineage>
        <taxon>Bacteria</taxon>
        <taxon>Pseudomonadati</taxon>
        <taxon>Bacteroidota</taxon>
        <taxon>Flavobacteriia</taxon>
        <taxon>Flavobacteriales</taxon>
        <taxon>Flavobacteriaceae</taxon>
        <taxon>Gelidibacter</taxon>
    </lineage>
</organism>
<name>A0A7W2M6Q2_9FLAO</name>
<dbReference type="PROSITE" id="PS51257">
    <property type="entry name" value="PROKAR_LIPOPROTEIN"/>
    <property type="match status" value="1"/>
</dbReference>
<dbReference type="AlphaFoldDB" id="A0A7W2M6Q2"/>
<keyword evidence="1" id="KW-0732">Signal</keyword>
<evidence type="ECO:0000313" key="2">
    <source>
        <dbReference type="EMBL" id="MBA6153695.1"/>
    </source>
</evidence>
<evidence type="ECO:0000256" key="1">
    <source>
        <dbReference type="SAM" id="SignalP"/>
    </source>
</evidence>
<reference evidence="2 3" key="1">
    <citation type="submission" date="2020-07" db="EMBL/GenBank/DDBJ databases">
        <title>Bacterium isolated from marine sediment.</title>
        <authorList>
            <person name="Shang D."/>
        </authorList>
    </citation>
    <scope>NUCLEOTIDE SEQUENCE [LARGE SCALE GENOMIC DNA]</scope>
    <source>
        <strain evidence="2 3">F6074</strain>
    </source>
</reference>
<comment type="caution">
    <text evidence="2">The sequence shown here is derived from an EMBL/GenBank/DDBJ whole genome shotgun (WGS) entry which is preliminary data.</text>
</comment>